<evidence type="ECO:0000259" key="3">
    <source>
        <dbReference type="Pfam" id="PF13193"/>
    </source>
</evidence>
<evidence type="ECO:0000256" key="1">
    <source>
        <dbReference type="ARBA" id="ARBA00006432"/>
    </source>
</evidence>
<accession>A0ABX0Y134</accession>
<name>A0ABX0Y134_9ACTN</name>
<dbReference type="PANTHER" id="PTHR43201">
    <property type="entry name" value="ACYL-COA SYNTHETASE"/>
    <property type="match status" value="1"/>
</dbReference>
<dbReference type="Pfam" id="PF13193">
    <property type="entry name" value="AMP-binding_C"/>
    <property type="match status" value="1"/>
</dbReference>
<dbReference type="Proteomes" id="UP000722989">
    <property type="component" value="Unassembled WGS sequence"/>
</dbReference>
<comment type="similarity">
    <text evidence="1">Belongs to the ATP-dependent AMP-binding enzyme family.</text>
</comment>
<dbReference type="SUPFAM" id="SSF56801">
    <property type="entry name" value="Acetyl-CoA synthetase-like"/>
    <property type="match status" value="1"/>
</dbReference>
<proteinExistence type="inferred from homology"/>
<dbReference type="InterPro" id="IPR000873">
    <property type="entry name" value="AMP-dep_synth/lig_dom"/>
</dbReference>
<dbReference type="InterPro" id="IPR025110">
    <property type="entry name" value="AMP-bd_C"/>
</dbReference>
<evidence type="ECO:0000313" key="4">
    <source>
        <dbReference type="EMBL" id="NJC71290.1"/>
    </source>
</evidence>
<dbReference type="InterPro" id="IPR042099">
    <property type="entry name" value="ANL_N_sf"/>
</dbReference>
<sequence length="487" mass="50490">MSEIEVDLAAGRTLPGAWTAAWAADPDRTVLSTLDGAAMSAAELAERTAIAAARYAAAGLAPGDRVLISAGPSLDLVVAYVAALRYGLAVVPANTAYTARELAGIAADAAPALAVLDDPARAGELPRVTGPDLAGLPTPAADVALDEAAPRDVALIVYTSGTTGLPKGVPLTHGNLLASAHAVRIAWRWEPDDRLALCLPLFHVHGLGVGLHGTLTAGASALVLPGFDPAGVAAAIRDHRATLFFGVPTMYHRLAESEHLAALAGLRLAVSGSAPLPADLHEAVAAGSGQHVLERYGMTETIMLVSNPYDGERRPGTVGFPLPGVAVRLAPRPGGTAEIEVAGPNVIAGYRNRPDADAAAFAPDGWFRTGDLGVLDPDGYLRISGRAKELIITGGYNVYPREVEEVLRAHPGVADAAVVGAASAEWGETVAAFVVAGDAVDAATLERDLVAWCADRLAPYKRPRLWRWIDAVPRNALGKILRHELVA</sequence>
<gene>
    <name evidence="4" type="ORF">HC031_16440</name>
</gene>
<reference evidence="4 5" key="1">
    <citation type="submission" date="2020-03" db="EMBL/GenBank/DDBJ databases">
        <title>WGS of the type strain of Planosporangium spp.</title>
        <authorList>
            <person name="Thawai C."/>
        </authorList>
    </citation>
    <scope>NUCLEOTIDE SEQUENCE [LARGE SCALE GENOMIC DNA]</scope>
    <source>
        <strain evidence="4 5">TBRC 5610</strain>
    </source>
</reference>
<dbReference type="Gene3D" id="3.40.50.12780">
    <property type="entry name" value="N-terminal domain of ligase-like"/>
    <property type="match status" value="1"/>
</dbReference>
<dbReference type="Gene3D" id="3.30.300.30">
    <property type="match status" value="1"/>
</dbReference>
<evidence type="ECO:0000259" key="2">
    <source>
        <dbReference type="Pfam" id="PF00501"/>
    </source>
</evidence>
<comment type="caution">
    <text evidence="4">The sequence shown here is derived from an EMBL/GenBank/DDBJ whole genome shotgun (WGS) entry which is preliminary data.</text>
</comment>
<organism evidence="4 5">
    <name type="scientific">Planosporangium thailandense</name>
    <dbReference type="NCBI Taxonomy" id="765197"/>
    <lineage>
        <taxon>Bacteria</taxon>
        <taxon>Bacillati</taxon>
        <taxon>Actinomycetota</taxon>
        <taxon>Actinomycetes</taxon>
        <taxon>Micromonosporales</taxon>
        <taxon>Micromonosporaceae</taxon>
        <taxon>Planosporangium</taxon>
    </lineage>
</organism>
<dbReference type="InterPro" id="IPR045851">
    <property type="entry name" value="AMP-bd_C_sf"/>
</dbReference>
<dbReference type="PROSITE" id="PS00455">
    <property type="entry name" value="AMP_BINDING"/>
    <property type="match status" value="1"/>
</dbReference>
<dbReference type="EMBL" id="JAATVY010000010">
    <property type="protein sequence ID" value="NJC71290.1"/>
    <property type="molecule type" value="Genomic_DNA"/>
</dbReference>
<protein>
    <submittedName>
        <fullName evidence="4">AMP-binding protein</fullName>
    </submittedName>
</protein>
<keyword evidence="5" id="KW-1185">Reference proteome</keyword>
<dbReference type="InterPro" id="IPR020845">
    <property type="entry name" value="AMP-binding_CS"/>
</dbReference>
<dbReference type="PANTHER" id="PTHR43201:SF8">
    <property type="entry name" value="ACYL-COA SYNTHETASE FAMILY MEMBER 3"/>
    <property type="match status" value="1"/>
</dbReference>
<evidence type="ECO:0000313" key="5">
    <source>
        <dbReference type="Proteomes" id="UP000722989"/>
    </source>
</evidence>
<feature type="domain" description="AMP-binding enzyme C-terminal" evidence="3">
    <location>
        <begin position="402"/>
        <end position="479"/>
    </location>
</feature>
<dbReference type="Pfam" id="PF00501">
    <property type="entry name" value="AMP-binding"/>
    <property type="match status" value="1"/>
</dbReference>
<feature type="domain" description="AMP-dependent synthetase/ligase" evidence="2">
    <location>
        <begin position="21"/>
        <end position="350"/>
    </location>
</feature>